<feature type="transmembrane region" description="Helical" evidence="7">
    <location>
        <begin position="12"/>
        <end position="33"/>
    </location>
</feature>
<gene>
    <name evidence="8" type="ORF">Z518_01633</name>
</gene>
<dbReference type="Gene3D" id="1.10.630.10">
    <property type="entry name" value="Cytochrome P450"/>
    <property type="match status" value="1"/>
</dbReference>
<keyword evidence="7" id="KW-0472">Membrane</keyword>
<dbReference type="PRINTS" id="PR00463">
    <property type="entry name" value="EP450I"/>
</dbReference>
<dbReference type="InterPro" id="IPR050121">
    <property type="entry name" value="Cytochrome_P450_monoxygenase"/>
</dbReference>
<dbReference type="GO" id="GO:0016705">
    <property type="term" value="F:oxidoreductase activity, acting on paired donors, with incorporation or reduction of molecular oxygen"/>
    <property type="evidence" value="ECO:0007669"/>
    <property type="project" value="InterPro"/>
</dbReference>
<feature type="transmembrane region" description="Helical" evidence="7">
    <location>
        <begin position="70"/>
        <end position="92"/>
    </location>
</feature>
<dbReference type="STRING" id="1442369.A0A0D2JM83"/>
<dbReference type="Pfam" id="PF00067">
    <property type="entry name" value="p450"/>
    <property type="match status" value="1"/>
</dbReference>
<sequence length="485" mass="54723">MKAVCDHSCFRSFFALGPGLFAAGVASHVLYFIHGERDKEAAHIVQCFAHGFLVLWLAEMVLFWCSSLEAGLVALVGLFCFLAGLGGSIGLYRVLFHRTRRIPGPFGHALTKWTATSIARKTHQWHIHLGYLHNKYGDFVRTGPREVSINDVRAIEPIYGKSSKCLKGPWYDLGGTGYNLHRTRDPDLHRKQRPLWEKGIHEMSIHIEKIKAKTDDFLQHLSTFSGPFNIADELGVFAFNVMGYVLFSLDFDKDEKLRRRAKQGYDTLLRSQSALGVYGQVPWLYSVNDGYPSLGLIPANDNFTRFGNDMVEERRKINPKDPDLFSFLLPTETDPDSAQFPLQWEARLAMVSGSGNVSTALTSSLFYLAHHPDVQVELQNELDPLFGSNTFNPRTAYPILDSVLYESIRLQPLVPSGGERVTPREGIIVGDEFIPGDVVLRVPSFVIFRDPRYFERPKEWIPSRWTSENHLVKSKGAFIPFSTGG</sequence>
<evidence type="ECO:0000256" key="5">
    <source>
        <dbReference type="ARBA" id="ARBA00023004"/>
    </source>
</evidence>
<dbReference type="HOGENOM" id="CLU_001570_14_10_1"/>
<dbReference type="SUPFAM" id="SSF48264">
    <property type="entry name" value="Cytochrome P450"/>
    <property type="match status" value="1"/>
</dbReference>
<keyword evidence="9" id="KW-1185">Reference proteome</keyword>
<keyword evidence="6" id="KW-0503">Monooxygenase</keyword>
<evidence type="ECO:0000256" key="2">
    <source>
        <dbReference type="ARBA" id="ARBA00010617"/>
    </source>
</evidence>
<evidence type="ECO:0000313" key="8">
    <source>
        <dbReference type="EMBL" id="KIX10550.1"/>
    </source>
</evidence>
<dbReference type="InterPro" id="IPR002401">
    <property type="entry name" value="Cyt_P450_E_grp-I"/>
</dbReference>
<keyword evidence="7" id="KW-1133">Transmembrane helix</keyword>
<dbReference type="RefSeq" id="XP_013277686.1">
    <property type="nucleotide sequence ID" value="XM_013422232.1"/>
</dbReference>
<keyword evidence="3" id="KW-0479">Metal-binding</keyword>
<dbReference type="VEuPathDB" id="FungiDB:Z518_01633"/>
<accession>A0A0D2JM83</accession>
<evidence type="ECO:0000256" key="1">
    <source>
        <dbReference type="ARBA" id="ARBA00001971"/>
    </source>
</evidence>
<evidence type="ECO:0000256" key="6">
    <source>
        <dbReference type="ARBA" id="ARBA00023033"/>
    </source>
</evidence>
<dbReference type="GO" id="GO:0004497">
    <property type="term" value="F:monooxygenase activity"/>
    <property type="evidence" value="ECO:0007669"/>
    <property type="project" value="UniProtKB-KW"/>
</dbReference>
<keyword evidence="4" id="KW-0560">Oxidoreductase</keyword>
<evidence type="ECO:0000256" key="3">
    <source>
        <dbReference type="ARBA" id="ARBA00022723"/>
    </source>
</evidence>
<evidence type="ECO:0000313" key="9">
    <source>
        <dbReference type="Proteomes" id="UP000053617"/>
    </source>
</evidence>
<reference evidence="8 9" key="1">
    <citation type="submission" date="2015-01" db="EMBL/GenBank/DDBJ databases">
        <title>The Genome Sequence of Rhinocladiella mackenzie CBS 650.93.</title>
        <authorList>
            <consortium name="The Broad Institute Genomics Platform"/>
            <person name="Cuomo C."/>
            <person name="de Hoog S."/>
            <person name="Gorbushina A."/>
            <person name="Stielow B."/>
            <person name="Teixiera M."/>
            <person name="Abouelleil A."/>
            <person name="Chapman S.B."/>
            <person name="Priest M."/>
            <person name="Young S.K."/>
            <person name="Wortman J."/>
            <person name="Nusbaum C."/>
            <person name="Birren B."/>
        </authorList>
    </citation>
    <scope>NUCLEOTIDE SEQUENCE [LARGE SCALE GENOMIC DNA]</scope>
    <source>
        <strain evidence="8 9">CBS 650.93</strain>
    </source>
</reference>
<organism evidence="8 9">
    <name type="scientific">Rhinocladiella mackenziei CBS 650.93</name>
    <dbReference type="NCBI Taxonomy" id="1442369"/>
    <lineage>
        <taxon>Eukaryota</taxon>
        <taxon>Fungi</taxon>
        <taxon>Dikarya</taxon>
        <taxon>Ascomycota</taxon>
        <taxon>Pezizomycotina</taxon>
        <taxon>Eurotiomycetes</taxon>
        <taxon>Chaetothyriomycetidae</taxon>
        <taxon>Chaetothyriales</taxon>
        <taxon>Herpotrichiellaceae</taxon>
        <taxon>Rhinocladiella</taxon>
    </lineage>
</organism>
<dbReference type="EMBL" id="KN847475">
    <property type="protein sequence ID" value="KIX10550.1"/>
    <property type="molecule type" value="Genomic_DNA"/>
</dbReference>
<dbReference type="AlphaFoldDB" id="A0A0D2JM83"/>
<dbReference type="PANTHER" id="PTHR24305">
    <property type="entry name" value="CYTOCHROME P450"/>
    <property type="match status" value="1"/>
</dbReference>
<feature type="transmembrane region" description="Helical" evidence="7">
    <location>
        <begin position="45"/>
        <end position="64"/>
    </location>
</feature>
<dbReference type="Proteomes" id="UP000053617">
    <property type="component" value="Unassembled WGS sequence"/>
</dbReference>
<name>A0A0D2JM83_9EURO</name>
<comment type="cofactor">
    <cofactor evidence="1">
        <name>heme</name>
        <dbReference type="ChEBI" id="CHEBI:30413"/>
    </cofactor>
</comment>
<dbReference type="GeneID" id="25289704"/>
<dbReference type="InterPro" id="IPR036396">
    <property type="entry name" value="Cyt_P450_sf"/>
</dbReference>
<evidence type="ECO:0000256" key="4">
    <source>
        <dbReference type="ARBA" id="ARBA00023002"/>
    </source>
</evidence>
<keyword evidence="7" id="KW-0812">Transmembrane</keyword>
<keyword evidence="5" id="KW-0408">Iron</keyword>
<dbReference type="OrthoDB" id="6692864at2759"/>
<evidence type="ECO:0000256" key="7">
    <source>
        <dbReference type="SAM" id="Phobius"/>
    </source>
</evidence>
<dbReference type="GO" id="GO:0005506">
    <property type="term" value="F:iron ion binding"/>
    <property type="evidence" value="ECO:0007669"/>
    <property type="project" value="InterPro"/>
</dbReference>
<dbReference type="GO" id="GO:0020037">
    <property type="term" value="F:heme binding"/>
    <property type="evidence" value="ECO:0007669"/>
    <property type="project" value="InterPro"/>
</dbReference>
<comment type="similarity">
    <text evidence="2">Belongs to the cytochrome P450 family.</text>
</comment>
<protein>
    <submittedName>
        <fullName evidence="8">Uncharacterized protein</fullName>
    </submittedName>
</protein>
<dbReference type="PANTHER" id="PTHR24305:SF187">
    <property type="entry name" value="P450, PUTATIVE (EUROFUNG)-RELATED"/>
    <property type="match status" value="1"/>
</dbReference>
<dbReference type="InterPro" id="IPR001128">
    <property type="entry name" value="Cyt_P450"/>
</dbReference>
<proteinExistence type="inferred from homology"/>